<dbReference type="Pfam" id="PF05626">
    <property type="entry name" value="DUF790"/>
    <property type="match status" value="1"/>
</dbReference>
<evidence type="ECO:0000313" key="2">
    <source>
        <dbReference type="Proteomes" id="UP000000438"/>
    </source>
</evidence>
<dbReference type="InParanoid" id="Q6KZE6"/>
<proteinExistence type="predicted"/>
<dbReference type="EMBL" id="AE017261">
    <property type="protein sequence ID" value="AAT43906.1"/>
    <property type="molecule type" value="Genomic_DNA"/>
</dbReference>
<evidence type="ECO:0000313" key="1">
    <source>
        <dbReference type="EMBL" id="AAT43906.1"/>
    </source>
</evidence>
<reference evidence="1 2" key="1">
    <citation type="journal article" date="2004" name="Proc. Natl. Acad. Sci. U.S.A.">
        <title>Genome sequence of Picrophilus torridus and its implications for life around pH 0.</title>
        <authorList>
            <person name="Futterer O."/>
            <person name="Angelov A."/>
            <person name="Liesegang H."/>
            <person name="Gottschalk G."/>
            <person name="Schleper C."/>
            <person name="Schepers B."/>
            <person name="Dock C."/>
            <person name="Antranikian G."/>
            <person name="Liebl W."/>
        </authorList>
    </citation>
    <scope>NUCLEOTIDE SEQUENCE [LARGE SCALE GENOMIC DNA]</scope>
    <source>
        <strain evidence="2">ATCC 700027 / DSM 9790 / JCM 10055 / NBRC 100828</strain>
    </source>
</reference>
<dbReference type="PIRSF" id="PIRSF019435">
    <property type="entry name" value="UCP019435"/>
    <property type="match status" value="1"/>
</dbReference>
<protein>
    <submittedName>
        <fullName evidence="1">Uncharacterized protein</fullName>
    </submittedName>
</protein>
<dbReference type="HOGENOM" id="CLU_038336_0_0_2"/>
<dbReference type="Proteomes" id="UP000000438">
    <property type="component" value="Chromosome"/>
</dbReference>
<accession>Q6KZE6</accession>
<dbReference type="KEGG" id="pto:PTO1321"/>
<sequence>MSLFQAILTSMEPREGGEKVFPSDLMIARKTKTGIIYPVFLSDDNIDYARAVISVFTLNTGKKKEVIENNLKEIELKFQNAKIIRALSLIMMRKSIFVPPVNIDAQALREYIFSMARIPPINSNEREMILKSAAESFNIDYIDIENAIYADKDSESILERPYNTDEGKLIREYNLEQLETVLLKCTELNISNASDWHFVITMIRRLGLLYEIKNDGDKIISVNITGPMALFENTERYGSKFSMLIRSIYKMNEWSLTASIKVKDFSGDKNIYTLKLSDSAKFFLPPGTIKPEHLPEHVSRGYPIIINNKFYFPDYIIDLDERIYVSINSDEKPDNLNWINVYILSDRDKKKPGSIAFYNDMDWDELFNLISKKRNLSSEIDNYSIDEIKKKLDQIYPDSQGMIDYLESQGLIPLRVLPELGYKIKWKNLDIIIEKA</sequence>
<dbReference type="PANTHER" id="PTHR39640:SF1">
    <property type="entry name" value="DUF790 FAMILY PROTEIN"/>
    <property type="match status" value="1"/>
</dbReference>
<dbReference type="AlphaFoldDB" id="Q6KZE6"/>
<dbReference type="InterPro" id="IPR008508">
    <property type="entry name" value="Bax1"/>
</dbReference>
<name>Q6KZE6_PICTO</name>
<organism evidence="1 2">
    <name type="scientific">Picrophilus torridus (strain ATCC 700027 / DSM 9790 / JCM 10055 / NBRC 100828 / KAW 2/3)</name>
    <dbReference type="NCBI Taxonomy" id="1122961"/>
    <lineage>
        <taxon>Archaea</taxon>
        <taxon>Methanobacteriati</taxon>
        <taxon>Thermoplasmatota</taxon>
        <taxon>Thermoplasmata</taxon>
        <taxon>Thermoplasmatales</taxon>
        <taxon>Picrophilaceae</taxon>
        <taxon>Picrophilus</taxon>
    </lineage>
</organism>
<dbReference type="PANTHER" id="PTHR39640">
    <property type="entry name" value="VNG6129C"/>
    <property type="match status" value="1"/>
</dbReference>
<dbReference type="STRING" id="263820.PTO1321"/>
<gene>
    <name evidence="1" type="ordered locus">PTO1321</name>
</gene>
<dbReference type="PaxDb" id="263820-PTO1321"/>
<dbReference type="eggNOG" id="arCOG04356">
    <property type="taxonomic scope" value="Archaea"/>
</dbReference>